<accession>A0A2N7K4Y6</accession>
<evidence type="ECO:0000313" key="2">
    <source>
        <dbReference type="Proteomes" id="UP000235406"/>
    </source>
</evidence>
<organism evidence="1 2">
    <name type="scientific">Vibrio lentus</name>
    <dbReference type="NCBI Taxonomy" id="136468"/>
    <lineage>
        <taxon>Bacteria</taxon>
        <taxon>Pseudomonadati</taxon>
        <taxon>Pseudomonadota</taxon>
        <taxon>Gammaproteobacteria</taxon>
        <taxon>Vibrionales</taxon>
        <taxon>Vibrionaceae</taxon>
        <taxon>Vibrio</taxon>
    </lineage>
</organism>
<proteinExistence type="predicted"/>
<dbReference type="EMBL" id="MCZK01000115">
    <property type="protein sequence ID" value="PMM69339.1"/>
    <property type="molecule type" value="Genomic_DNA"/>
</dbReference>
<gene>
    <name evidence="1" type="ORF">BCT49_07445</name>
</gene>
<dbReference type="Proteomes" id="UP000235406">
    <property type="component" value="Unassembled WGS sequence"/>
</dbReference>
<name>A0A2N7K4Y6_9VIBR</name>
<evidence type="ECO:0000313" key="1">
    <source>
        <dbReference type="EMBL" id="PMM69339.1"/>
    </source>
</evidence>
<dbReference type="AlphaFoldDB" id="A0A2N7K4Y6"/>
<reference evidence="2" key="1">
    <citation type="submission" date="2016-07" db="EMBL/GenBank/DDBJ databases">
        <title>Nontailed viruses are major unrecognized killers of bacteria in the ocean.</title>
        <authorList>
            <person name="Kauffman K."/>
            <person name="Hussain F."/>
            <person name="Yang J."/>
            <person name="Arevalo P."/>
            <person name="Brown J."/>
            <person name="Cutler M."/>
            <person name="Kelly L."/>
            <person name="Polz M.F."/>
        </authorList>
    </citation>
    <scope>NUCLEOTIDE SEQUENCE [LARGE SCALE GENOMIC DNA]</scope>
    <source>
        <strain evidence="2">10N.261.46.F8</strain>
    </source>
</reference>
<protein>
    <submittedName>
        <fullName evidence="1">Uncharacterized protein</fullName>
    </submittedName>
</protein>
<comment type="caution">
    <text evidence="1">The sequence shown here is derived from an EMBL/GenBank/DDBJ whole genome shotgun (WGS) entry which is preliminary data.</text>
</comment>
<sequence length="63" mass="6849">MPLILEALVSFVISVNAVVALKDVEPKARPQAVVKLALSRAVDPLARCLIVLQCIDVNLWLRG</sequence>